<gene>
    <name evidence="1" type="ORF">CYMTET_48374</name>
</gene>
<dbReference type="AlphaFoldDB" id="A0AAE0BSH8"/>
<proteinExistence type="predicted"/>
<accession>A0AAE0BSH8</accession>
<evidence type="ECO:0000313" key="2">
    <source>
        <dbReference type="Proteomes" id="UP001190700"/>
    </source>
</evidence>
<dbReference type="Proteomes" id="UP001190700">
    <property type="component" value="Unassembled WGS sequence"/>
</dbReference>
<keyword evidence="2" id="KW-1185">Reference proteome</keyword>
<dbReference type="EMBL" id="LGRX02033285">
    <property type="protein sequence ID" value="KAK3241892.1"/>
    <property type="molecule type" value="Genomic_DNA"/>
</dbReference>
<name>A0AAE0BSH8_9CHLO</name>
<organism evidence="1 2">
    <name type="scientific">Cymbomonas tetramitiformis</name>
    <dbReference type="NCBI Taxonomy" id="36881"/>
    <lineage>
        <taxon>Eukaryota</taxon>
        <taxon>Viridiplantae</taxon>
        <taxon>Chlorophyta</taxon>
        <taxon>Pyramimonadophyceae</taxon>
        <taxon>Pyramimonadales</taxon>
        <taxon>Pyramimonadaceae</taxon>
        <taxon>Cymbomonas</taxon>
    </lineage>
</organism>
<reference evidence="1 2" key="1">
    <citation type="journal article" date="2015" name="Genome Biol. Evol.">
        <title>Comparative Genomics of a Bacterivorous Green Alga Reveals Evolutionary Causalities and Consequences of Phago-Mixotrophic Mode of Nutrition.</title>
        <authorList>
            <person name="Burns J.A."/>
            <person name="Paasch A."/>
            <person name="Narechania A."/>
            <person name="Kim E."/>
        </authorList>
    </citation>
    <scope>NUCLEOTIDE SEQUENCE [LARGE SCALE GENOMIC DNA]</scope>
    <source>
        <strain evidence="1 2">PLY_AMNH</strain>
    </source>
</reference>
<protein>
    <submittedName>
        <fullName evidence="1">Uncharacterized protein</fullName>
    </submittedName>
</protein>
<sequence>MYRPAFLHTIPLLNEPLAPNARSLFPSRVPELRQVVARCVVRVQAARSSRNSSDQKRRWAWGNKATHEWMLAVEMAPSPLPLHHEKPTDPPAWCQDLGVDRLLSLTHQCGPADSEHALELLLFHPVAHVLWASEHVPESMARLSNADNLPTRSLECFSEANSVARVLACQGLRWSSVLNLALALQNRAAEDSEAAHELQQGQERNTSDSSLKIVLVVQLSSGECQVADVASLEIVLAHALLDRLVLARVTAGGSGVRLDPSKLFYEHQRCGTPVRPSGLQLEEGWRTLGPHTGSSRRVRMLMDPAIIAHSRDRDCACWPKVWFFAQKLLVAGDDPAREDFDGGLGPVPVRWNADAGRWVAGNRHRVVASLLLGRPLVVCAKVKQVTRWASDKNGVLQPAELRRLV</sequence>
<evidence type="ECO:0000313" key="1">
    <source>
        <dbReference type="EMBL" id="KAK3241892.1"/>
    </source>
</evidence>
<comment type="caution">
    <text evidence="1">The sequence shown here is derived from an EMBL/GenBank/DDBJ whole genome shotgun (WGS) entry which is preliminary data.</text>
</comment>